<feature type="region of interest" description="Involved in Mg(2+) ion dislocation from EF-Tu" evidence="5">
    <location>
        <begin position="80"/>
        <end position="83"/>
    </location>
</feature>
<dbReference type="FunFam" id="1.10.8.10:FF:000001">
    <property type="entry name" value="Elongation factor Ts"/>
    <property type="match status" value="1"/>
</dbReference>
<dbReference type="InterPro" id="IPR014039">
    <property type="entry name" value="Transl_elong_EFTs/EF1B_dimer"/>
</dbReference>
<dbReference type="InterPro" id="IPR018101">
    <property type="entry name" value="Transl_elong_Ts_CS"/>
</dbReference>
<dbReference type="Gene3D" id="1.10.286.20">
    <property type="match status" value="1"/>
</dbReference>
<dbReference type="InterPro" id="IPR036402">
    <property type="entry name" value="EF-Ts_dimer_sf"/>
</dbReference>
<dbReference type="GO" id="GO:0003746">
    <property type="term" value="F:translation elongation factor activity"/>
    <property type="evidence" value="ECO:0007669"/>
    <property type="project" value="UniProtKB-UniRule"/>
</dbReference>
<evidence type="ECO:0000259" key="6">
    <source>
        <dbReference type="Pfam" id="PF00889"/>
    </source>
</evidence>
<evidence type="ECO:0000256" key="4">
    <source>
        <dbReference type="ARBA" id="ARBA00022917"/>
    </source>
</evidence>
<dbReference type="AlphaFoldDB" id="A0A0C2DGB5"/>
<evidence type="ECO:0000313" key="7">
    <source>
        <dbReference type="EMBL" id="KIG18712.1"/>
    </source>
</evidence>
<dbReference type="InterPro" id="IPR001816">
    <property type="entry name" value="Transl_elong_EFTs/EF1B"/>
</dbReference>
<evidence type="ECO:0000256" key="5">
    <source>
        <dbReference type="HAMAP-Rule" id="MF_00050"/>
    </source>
</evidence>
<sequence length="216" mass="24025">MKVTASMVKELRERTQAGMLDCKNALKETDGDMDKAVDYLRTKGLSKAAKKAGRIATEGAIVSYVHGGRVGVLLEVNCETDFVGKLDDFQSFCHDVCLQIAAMSPLAVDREGIDAERVEAERVVLRETAINDGKPEKIIDKIVDGQINKYYADNVLLEQKFVKDDKKTIEEVQRELVAKIGENVKIRRFVRYELGEGLEKKNEDFAAEVAAQVANS</sequence>
<proteinExistence type="inferred from homology"/>
<dbReference type="CDD" id="cd14275">
    <property type="entry name" value="UBA_EF-Ts"/>
    <property type="match status" value="1"/>
</dbReference>
<dbReference type="InterPro" id="IPR009060">
    <property type="entry name" value="UBA-like_sf"/>
</dbReference>
<dbReference type="Proteomes" id="UP000031599">
    <property type="component" value="Unassembled WGS sequence"/>
</dbReference>
<dbReference type="NCBIfam" id="TIGR00116">
    <property type="entry name" value="tsf"/>
    <property type="match status" value="2"/>
</dbReference>
<evidence type="ECO:0000256" key="3">
    <source>
        <dbReference type="ARBA" id="ARBA00022768"/>
    </source>
</evidence>
<keyword evidence="3 5" id="KW-0251">Elongation factor</keyword>
<comment type="caution">
    <text evidence="7">The sequence shown here is derived from an EMBL/GenBank/DDBJ whole genome shotgun (WGS) entry which is preliminary data.</text>
</comment>
<dbReference type="Pfam" id="PF00889">
    <property type="entry name" value="EF_TS"/>
    <property type="match status" value="1"/>
</dbReference>
<comment type="similarity">
    <text evidence="1 5">Belongs to the EF-Ts family.</text>
</comment>
<dbReference type="HAMAP" id="MF_00050">
    <property type="entry name" value="EF_Ts"/>
    <property type="match status" value="1"/>
</dbReference>
<protein>
    <recommendedName>
        <fullName evidence="2 5">Elongation factor Ts</fullName>
        <shortName evidence="5">EF-Ts</shortName>
    </recommendedName>
</protein>
<dbReference type="Gene3D" id="1.10.8.10">
    <property type="entry name" value="DNA helicase RuvA subunit, C-terminal domain"/>
    <property type="match status" value="1"/>
</dbReference>
<evidence type="ECO:0000313" key="8">
    <source>
        <dbReference type="Proteomes" id="UP000031599"/>
    </source>
</evidence>
<reference evidence="7 8" key="1">
    <citation type="submission" date="2014-12" db="EMBL/GenBank/DDBJ databases">
        <title>Genome assembly of Enhygromyxa salina DSM 15201.</title>
        <authorList>
            <person name="Sharma G."/>
            <person name="Subramanian S."/>
        </authorList>
    </citation>
    <scope>NUCLEOTIDE SEQUENCE [LARGE SCALE GENOMIC DNA]</scope>
    <source>
        <strain evidence="7 8">DSM 15201</strain>
    </source>
</reference>
<dbReference type="Gene3D" id="3.30.479.20">
    <property type="entry name" value="Elongation factor Ts, dimerisation domain"/>
    <property type="match status" value="1"/>
</dbReference>
<dbReference type="PANTHER" id="PTHR11741:SF0">
    <property type="entry name" value="ELONGATION FACTOR TS, MITOCHONDRIAL"/>
    <property type="match status" value="1"/>
</dbReference>
<comment type="function">
    <text evidence="5">Associates with the EF-Tu.GDP complex and induces the exchange of GDP to GTP. It remains bound to the aminoacyl-tRNA.EF-Tu.GTP complex up to the GTP hydrolysis stage on the ribosome.</text>
</comment>
<dbReference type="PANTHER" id="PTHR11741">
    <property type="entry name" value="ELONGATION FACTOR TS"/>
    <property type="match status" value="1"/>
</dbReference>
<dbReference type="EMBL" id="JMCC02000009">
    <property type="protein sequence ID" value="KIG18712.1"/>
    <property type="molecule type" value="Genomic_DNA"/>
</dbReference>
<dbReference type="FunFam" id="1.10.286.20:FF:000001">
    <property type="entry name" value="Elongation factor Ts"/>
    <property type="match status" value="1"/>
</dbReference>
<dbReference type="RefSeq" id="WP_052546753.1">
    <property type="nucleotide sequence ID" value="NZ_JMCC02000009.1"/>
</dbReference>
<evidence type="ECO:0000256" key="1">
    <source>
        <dbReference type="ARBA" id="ARBA00005532"/>
    </source>
</evidence>
<comment type="subcellular location">
    <subcellularLocation>
        <location evidence="5">Cytoplasm</location>
    </subcellularLocation>
</comment>
<dbReference type="GO" id="GO:0005737">
    <property type="term" value="C:cytoplasm"/>
    <property type="evidence" value="ECO:0007669"/>
    <property type="project" value="UniProtKB-SubCell"/>
</dbReference>
<feature type="domain" description="Translation elongation factor EFTs/EF1B dimerisation" evidence="6">
    <location>
        <begin position="53"/>
        <end position="196"/>
    </location>
</feature>
<keyword evidence="4 5" id="KW-0648">Protein biosynthesis</keyword>
<evidence type="ECO:0000256" key="2">
    <source>
        <dbReference type="ARBA" id="ARBA00016956"/>
    </source>
</evidence>
<dbReference type="PROSITE" id="PS01126">
    <property type="entry name" value="EF_TS_1"/>
    <property type="match status" value="1"/>
</dbReference>
<accession>A0A0C2DGB5</accession>
<name>A0A0C2DGB5_9BACT</name>
<dbReference type="SUPFAM" id="SSF54713">
    <property type="entry name" value="Elongation factor Ts (EF-Ts), dimerisation domain"/>
    <property type="match status" value="1"/>
</dbReference>
<dbReference type="SUPFAM" id="SSF46934">
    <property type="entry name" value="UBA-like"/>
    <property type="match status" value="1"/>
</dbReference>
<organism evidence="7 8">
    <name type="scientific">Enhygromyxa salina</name>
    <dbReference type="NCBI Taxonomy" id="215803"/>
    <lineage>
        <taxon>Bacteria</taxon>
        <taxon>Pseudomonadati</taxon>
        <taxon>Myxococcota</taxon>
        <taxon>Polyangia</taxon>
        <taxon>Nannocystales</taxon>
        <taxon>Nannocystaceae</taxon>
        <taxon>Enhygromyxa</taxon>
    </lineage>
</organism>
<gene>
    <name evidence="5" type="primary">tsf</name>
    <name evidence="7" type="ORF">DB30_07727</name>
</gene>
<keyword evidence="5" id="KW-0963">Cytoplasm</keyword>